<proteinExistence type="predicted"/>
<gene>
    <name evidence="3" type="ORF">FQ154_18510</name>
</gene>
<accession>A0A5B0E6H4</accession>
<reference evidence="3 4" key="1">
    <citation type="submission" date="2019-07" db="EMBL/GenBank/DDBJ databases">
        <title>Analysis of the biochemical properties, biological activity and biotechnological potential of siderophores and biosurfactants produced by Antarctic psychrotolerant bacteria.</title>
        <authorList>
            <person name="Styczynski M."/>
            <person name="Krucon T."/>
            <person name="Decewicz P."/>
            <person name="Dziewit L."/>
        </authorList>
    </citation>
    <scope>NUCLEOTIDE SEQUENCE [LARGE SCALE GENOMIC DNA]</scope>
    <source>
        <strain evidence="3 4">ANT_H27</strain>
    </source>
</reference>
<evidence type="ECO:0000313" key="4">
    <source>
        <dbReference type="Proteomes" id="UP000323856"/>
    </source>
</evidence>
<sequence>MNPNVGLIQRLEKQVTRLPQAVVKLENAIEETRQEYRDAATVLKQPFKYADALHKARWAVERIGRQMRGEENPQPTLDAELKVMQKIQRANSPVPIGTRSATPAVEAKPAQARTEISSPQRDGMDR</sequence>
<dbReference type="AlphaFoldDB" id="A0A5B0E6H4"/>
<evidence type="ECO:0000256" key="2">
    <source>
        <dbReference type="SAM" id="MobiDB-lite"/>
    </source>
</evidence>
<organism evidence="3 4">
    <name type="scientific">Paeniglutamicibacter gangotriensis</name>
    <dbReference type="NCBI Taxonomy" id="254787"/>
    <lineage>
        <taxon>Bacteria</taxon>
        <taxon>Bacillati</taxon>
        <taxon>Actinomycetota</taxon>
        <taxon>Actinomycetes</taxon>
        <taxon>Micrococcales</taxon>
        <taxon>Micrococcaceae</taxon>
        <taxon>Paeniglutamicibacter</taxon>
    </lineage>
</organism>
<dbReference type="Proteomes" id="UP000323856">
    <property type="component" value="Unassembled WGS sequence"/>
</dbReference>
<dbReference type="RefSeq" id="WP_149620856.1">
    <property type="nucleotide sequence ID" value="NZ_VOBL01000028.1"/>
</dbReference>
<feature type="region of interest" description="Disordered" evidence="2">
    <location>
        <begin position="90"/>
        <end position="126"/>
    </location>
</feature>
<comment type="caution">
    <text evidence="3">The sequence shown here is derived from an EMBL/GenBank/DDBJ whole genome shotgun (WGS) entry which is preliminary data.</text>
</comment>
<keyword evidence="1" id="KW-0175">Coiled coil</keyword>
<feature type="coiled-coil region" evidence="1">
    <location>
        <begin position="8"/>
        <end position="42"/>
    </location>
</feature>
<evidence type="ECO:0000256" key="1">
    <source>
        <dbReference type="SAM" id="Coils"/>
    </source>
</evidence>
<dbReference type="EMBL" id="VOBL01000028">
    <property type="protein sequence ID" value="KAA0973370.1"/>
    <property type="molecule type" value="Genomic_DNA"/>
</dbReference>
<evidence type="ECO:0000313" key="3">
    <source>
        <dbReference type="EMBL" id="KAA0973370.1"/>
    </source>
</evidence>
<name>A0A5B0E6H4_9MICC</name>
<protein>
    <submittedName>
        <fullName evidence="3">Uncharacterized protein</fullName>
    </submittedName>
</protein>